<proteinExistence type="predicted"/>
<evidence type="ECO:0000313" key="3">
    <source>
        <dbReference type="EMBL" id="KAL2911568.1"/>
    </source>
</evidence>
<comment type="caution">
    <text evidence="3">The sequence shown here is derived from an EMBL/GenBank/DDBJ whole genome shotgun (WGS) entry which is preliminary data.</text>
</comment>
<dbReference type="EMBL" id="JADGIZ020000100">
    <property type="protein sequence ID" value="KAL2911568.1"/>
    <property type="molecule type" value="Genomic_DNA"/>
</dbReference>
<feature type="transmembrane region" description="Helical" evidence="2">
    <location>
        <begin position="323"/>
        <end position="346"/>
    </location>
</feature>
<reference evidence="3 4" key="1">
    <citation type="submission" date="2023-09" db="EMBL/GenBank/DDBJ databases">
        <title>Pangenome analysis of Batrachochytrium dendrobatidis and related Chytrids.</title>
        <authorList>
            <person name="Yacoub M.N."/>
            <person name="Stajich J.E."/>
            <person name="James T.Y."/>
        </authorList>
    </citation>
    <scope>NUCLEOTIDE SEQUENCE [LARGE SCALE GENOMIC DNA]</scope>
    <source>
        <strain evidence="3 4">JEL0888</strain>
    </source>
</reference>
<name>A0ABR4MWE5_9FUNG</name>
<evidence type="ECO:0000313" key="4">
    <source>
        <dbReference type="Proteomes" id="UP001527925"/>
    </source>
</evidence>
<evidence type="ECO:0000256" key="2">
    <source>
        <dbReference type="SAM" id="Phobius"/>
    </source>
</evidence>
<keyword evidence="4" id="KW-1185">Reference proteome</keyword>
<protein>
    <recommendedName>
        <fullName evidence="5">Ubiquitin-like domain-containing protein</fullName>
    </recommendedName>
</protein>
<feature type="region of interest" description="Disordered" evidence="1">
    <location>
        <begin position="183"/>
        <end position="259"/>
    </location>
</feature>
<gene>
    <name evidence="3" type="ORF">HK105_208967</name>
</gene>
<organism evidence="3 4">
    <name type="scientific">Polyrhizophydium stewartii</name>
    <dbReference type="NCBI Taxonomy" id="2732419"/>
    <lineage>
        <taxon>Eukaryota</taxon>
        <taxon>Fungi</taxon>
        <taxon>Fungi incertae sedis</taxon>
        <taxon>Chytridiomycota</taxon>
        <taxon>Chytridiomycota incertae sedis</taxon>
        <taxon>Chytridiomycetes</taxon>
        <taxon>Rhizophydiales</taxon>
        <taxon>Rhizophydiales incertae sedis</taxon>
        <taxon>Polyrhizophydium</taxon>
    </lineage>
</organism>
<keyword evidence="2" id="KW-1133">Transmembrane helix</keyword>
<evidence type="ECO:0000256" key="1">
    <source>
        <dbReference type="SAM" id="MobiDB-lite"/>
    </source>
</evidence>
<keyword evidence="2" id="KW-0812">Transmembrane</keyword>
<accession>A0ABR4MWE5</accession>
<evidence type="ECO:0008006" key="5">
    <source>
        <dbReference type="Google" id="ProtNLM"/>
    </source>
</evidence>
<sequence length="348" mass="36689">MLVLVRSPLTQREFRIDDCPPESTVAELKAAIRAASPASLPDCFFLATLHGTPIHDDAATLAMLQRGSGNGTRLELLVLADQASVELVARYGTMDPDTSRDAARKKMLRKSYISSPSKQAAADPILGPADPAVAPATAPSAAAEGDVLPEECITCEALTVTTCASCAKPVCDKCGFDHSGGPNMSPPSASLPPLPALRTPSKPSAQAAAVRANPHDDDHVPLIDAAPRPAPPKTEHDPLVPAHPANPTRPSTSKPGPIHVSTATATAAAAGRSADLELGAPLKQDQYAQPRPSSNQHPDFWVLVCPECRSRRAQRERDQQREWWTKIIGGVLSVVGLIGGVTLALWPE</sequence>
<keyword evidence="2" id="KW-0472">Membrane</keyword>
<dbReference type="Proteomes" id="UP001527925">
    <property type="component" value="Unassembled WGS sequence"/>
</dbReference>